<sequence length="90" mass="10148">MSKLSSTNYTFLVLCYLYQLVPSDVSNISMSQLPNELLNMLSKGVFSDIASSLLKGHLLIIVLFQINIEFSVLHSKSSIPQFRILLVKEK</sequence>
<reference evidence="1 2" key="1">
    <citation type="journal article" date="2018" name="Sci. Rep.">
        <title>Genomic signatures of local adaptation to the degree of environmental predictability in rotifers.</title>
        <authorList>
            <person name="Franch-Gras L."/>
            <person name="Hahn C."/>
            <person name="Garcia-Roger E.M."/>
            <person name="Carmona M.J."/>
            <person name="Serra M."/>
            <person name="Gomez A."/>
        </authorList>
    </citation>
    <scope>NUCLEOTIDE SEQUENCE [LARGE SCALE GENOMIC DNA]</scope>
    <source>
        <strain evidence="1">HYR1</strain>
    </source>
</reference>
<protein>
    <submittedName>
        <fullName evidence="1">Uncharacterized protein</fullName>
    </submittedName>
</protein>
<dbReference type="Proteomes" id="UP000276133">
    <property type="component" value="Unassembled WGS sequence"/>
</dbReference>
<evidence type="ECO:0000313" key="2">
    <source>
        <dbReference type="Proteomes" id="UP000276133"/>
    </source>
</evidence>
<dbReference type="EMBL" id="REGN01008935">
    <property type="protein sequence ID" value="RNA02293.1"/>
    <property type="molecule type" value="Genomic_DNA"/>
</dbReference>
<proteinExistence type="predicted"/>
<keyword evidence="2" id="KW-1185">Reference proteome</keyword>
<evidence type="ECO:0000313" key="1">
    <source>
        <dbReference type="EMBL" id="RNA02293.1"/>
    </source>
</evidence>
<accession>A0A3M7PTE2</accession>
<gene>
    <name evidence="1" type="ORF">BpHYR1_052604</name>
</gene>
<name>A0A3M7PTE2_BRAPC</name>
<dbReference type="AlphaFoldDB" id="A0A3M7PTE2"/>
<comment type="caution">
    <text evidence="1">The sequence shown here is derived from an EMBL/GenBank/DDBJ whole genome shotgun (WGS) entry which is preliminary data.</text>
</comment>
<organism evidence="1 2">
    <name type="scientific">Brachionus plicatilis</name>
    <name type="common">Marine rotifer</name>
    <name type="synonym">Brachionus muelleri</name>
    <dbReference type="NCBI Taxonomy" id="10195"/>
    <lineage>
        <taxon>Eukaryota</taxon>
        <taxon>Metazoa</taxon>
        <taxon>Spiralia</taxon>
        <taxon>Gnathifera</taxon>
        <taxon>Rotifera</taxon>
        <taxon>Eurotatoria</taxon>
        <taxon>Monogononta</taxon>
        <taxon>Pseudotrocha</taxon>
        <taxon>Ploima</taxon>
        <taxon>Brachionidae</taxon>
        <taxon>Brachionus</taxon>
    </lineage>
</organism>